<accession>A0A5N4A204</accession>
<dbReference type="Proteomes" id="UP000327044">
    <property type="component" value="Unassembled WGS sequence"/>
</dbReference>
<dbReference type="SUPFAM" id="SSF52087">
    <property type="entry name" value="CRAL/TRIO domain"/>
    <property type="match status" value="1"/>
</dbReference>
<dbReference type="InParanoid" id="A0A5N4A204"/>
<dbReference type="InterPro" id="IPR001251">
    <property type="entry name" value="CRAL-TRIO_dom"/>
</dbReference>
<dbReference type="AlphaFoldDB" id="A0A5N4A204"/>
<comment type="caution">
    <text evidence="2">The sequence shown here is derived from an EMBL/GenBank/DDBJ whole genome shotgun (WGS) entry which is preliminary data.</text>
</comment>
<evidence type="ECO:0000313" key="2">
    <source>
        <dbReference type="EMBL" id="KAB0791363.1"/>
    </source>
</evidence>
<dbReference type="Pfam" id="PF00650">
    <property type="entry name" value="CRAL_TRIO"/>
    <property type="match status" value="1"/>
</dbReference>
<dbReference type="PANTHER" id="PTHR10174">
    <property type="entry name" value="ALPHA-TOCOPHEROL TRANSFER PROTEIN-RELATED"/>
    <property type="match status" value="1"/>
</dbReference>
<keyword evidence="3" id="KW-1185">Reference proteome</keyword>
<dbReference type="EMBL" id="VVIM01000011">
    <property type="protein sequence ID" value="KAB0791363.1"/>
    <property type="molecule type" value="Genomic_DNA"/>
</dbReference>
<dbReference type="Gene3D" id="1.20.5.1200">
    <property type="entry name" value="Alpha-tocopherol transfer"/>
    <property type="match status" value="1"/>
</dbReference>
<dbReference type="SUPFAM" id="SSF46938">
    <property type="entry name" value="CRAL/TRIO N-terminal domain"/>
    <property type="match status" value="1"/>
</dbReference>
<sequence>MKFFDVQEEYKKNKDLRAEDIRALQEWAQKLPHMPQISEHRLILFLHRWHWSLELAKLAIEKFVTCRAAWADFFGGCNPLQPEIIQEMSQHLMAFLPTKASDGSKILYMKMLVPDSASLNPKAAIKLFDMVITLELMEKGTFDDMVVVCDTTKVEASHLAKTSVRDTKRYLLYMQDALPVRLTSMHWIVPTGIQELFIPLVKPFIKKGLSQSLHFHNSYEALFRYCPRELFPKEVGGEGPGLAQLHEAMQRSLIQSADLFGDEEKLVANEALRDRRHLCMDPDLELGIDGSFKRFYTE</sequence>
<dbReference type="InterPro" id="IPR036273">
    <property type="entry name" value="CRAL/TRIO_N_dom_sf"/>
</dbReference>
<dbReference type="InterPro" id="IPR036865">
    <property type="entry name" value="CRAL-TRIO_dom_sf"/>
</dbReference>
<name>A0A5N4A204_PHOPY</name>
<proteinExistence type="predicted"/>
<evidence type="ECO:0000313" key="3">
    <source>
        <dbReference type="Proteomes" id="UP000327044"/>
    </source>
</evidence>
<dbReference type="GO" id="GO:1902936">
    <property type="term" value="F:phosphatidylinositol bisphosphate binding"/>
    <property type="evidence" value="ECO:0007669"/>
    <property type="project" value="TreeGrafter"/>
</dbReference>
<evidence type="ECO:0000259" key="1">
    <source>
        <dbReference type="PROSITE" id="PS50191"/>
    </source>
</evidence>
<gene>
    <name evidence="2" type="ORF">PPYR_03163</name>
</gene>
<dbReference type="PANTHER" id="PTHR10174:SF213">
    <property type="entry name" value="CRAL-TRIO DOMAIN-CONTAINING PROTEIN"/>
    <property type="match status" value="1"/>
</dbReference>
<dbReference type="PROSITE" id="PS50191">
    <property type="entry name" value="CRAL_TRIO"/>
    <property type="match status" value="1"/>
</dbReference>
<reference evidence="2 3" key="1">
    <citation type="journal article" date="2018" name="Elife">
        <title>Firefly genomes illuminate parallel origins of bioluminescence in beetles.</title>
        <authorList>
            <person name="Fallon T.R."/>
            <person name="Lower S.E."/>
            <person name="Chang C.H."/>
            <person name="Bessho-Uehara M."/>
            <person name="Martin G.J."/>
            <person name="Bewick A.J."/>
            <person name="Behringer M."/>
            <person name="Debat H.J."/>
            <person name="Wong I."/>
            <person name="Day J.C."/>
            <person name="Suvorov A."/>
            <person name="Silva C.J."/>
            <person name="Stanger-Hall K.F."/>
            <person name="Hall D.W."/>
            <person name="Schmitz R.J."/>
            <person name="Nelson D.R."/>
            <person name="Lewis S.M."/>
            <person name="Shigenobu S."/>
            <person name="Bybee S.M."/>
            <person name="Larracuente A.M."/>
            <person name="Oba Y."/>
            <person name="Weng J.K."/>
        </authorList>
    </citation>
    <scope>NUCLEOTIDE SEQUENCE [LARGE SCALE GENOMIC DNA]</scope>
    <source>
        <strain evidence="2">1611_PpyrPB1</strain>
        <tissue evidence="2">Whole body</tissue>
    </source>
</reference>
<protein>
    <recommendedName>
        <fullName evidence="1">CRAL-TRIO domain-containing protein</fullName>
    </recommendedName>
</protein>
<feature type="domain" description="CRAL-TRIO" evidence="1">
    <location>
        <begin position="81"/>
        <end position="243"/>
    </location>
</feature>
<dbReference type="CDD" id="cd00170">
    <property type="entry name" value="SEC14"/>
    <property type="match status" value="1"/>
</dbReference>
<dbReference type="GO" id="GO:0016020">
    <property type="term" value="C:membrane"/>
    <property type="evidence" value="ECO:0007669"/>
    <property type="project" value="TreeGrafter"/>
</dbReference>
<dbReference type="PRINTS" id="PR00180">
    <property type="entry name" value="CRETINALDHBP"/>
</dbReference>
<organism evidence="2 3">
    <name type="scientific">Photinus pyralis</name>
    <name type="common">Common eastern firefly</name>
    <name type="synonym">Lampyris pyralis</name>
    <dbReference type="NCBI Taxonomy" id="7054"/>
    <lineage>
        <taxon>Eukaryota</taxon>
        <taxon>Metazoa</taxon>
        <taxon>Ecdysozoa</taxon>
        <taxon>Arthropoda</taxon>
        <taxon>Hexapoda</taxon>
        <taxon>Insecta</taxon>
        <taxon>Pterygota</taxon>
        <taxon>Neoptera</taxon>
        <taxon>Endopterygota</taxon>
        <taxon>Coleoptera</taxon>
        <taxon>Polyphaga</taxon>
        <taxon>Elateriformia</taxon>
        <taxon>Elateroidea</taxon>
        <taxon>Lampyridae</taxon>
        <taxon>Lampyrinae</taxon>
        <taxon>Photinus</taxon>
    </lineage>
</organism>
<dbReference type="Gene3D" id="3.40.525.10">
    <property type="entry name" value="CRAL-TRIO lipid binding domain"/>
    <property type="match status" value="1"/>
</dbReference>